<dbReference type="EMBL" id="CM026421">
    <property type="protein sequence ID" value="KAG0592040.1"/>
    <property type="molecule type" value="Genomic_DNA"/>
</dbReference>
<evidence type="ECO:0000256" key="1">
    <source>
        <dbReference type="SAM" id="MobiDB-lite"/>
    </source>
</evidence>
<dbReference type="Proteomes" id="UP000822688">
    <property type="component" value="Chromosome 1"/>
</dbReference>
<accession>A0A8T0JBF7</accession>
<feature type="region of interest" description="Disordered" evidence="1">
    <location>
        <begin position="1"/>
        <end position="35"/>
    </location>
</feature>
<protein>
    <submittedName>
        <fullName evidence="2">Uncharacterized protein</fullName>
    </submittedName>
</protein>
<dbReference type="EMBL" id="CM026421">
    <property type="protein sequence ID" value="KAG0592041.1"/>
    <property type="molecule type" value="Genomic_DNA"/>
</dbReference>
<organism evidence="2 3">
    <name type="scientific">Ceratodon purpureus</name>
    <name type="common">Fire moss</name>
    <name type="synonym">Dicranum purpureum</name>
    <dbReference type="NCBI Taxonomy" id="3225"/>
    <lineage>
        <taxon>Eukaryota</taxon>
        <taxon>Viridiplantae</taxon>
        <taxon>Streptophyta</taxon>
        <taxon>Embryophyta</taxon>
        <taxon>Bryophyta</taxon>
        <taxon>Bryophytina</taxon>
        <taxon>Bryopsida</taxon>
        <taxon>Dicranidae</taxon>
        <taxon>Pseudoditrichales</taxon>
        <taxon>Ditrichaceae</taxon>
        <taxon>Ceratodon</taxon>
    </lineage>
</organism>
<dbReference type="AlphaFoldDB" id="A0A8T0JBF7"/>
<name>A0A8T0JBF7_CERPU</name>
<evidence type="ECO:0000313" key="3">
    <source>
        <dbReference type="Proteomes" id="UP000822688"/>
    </source>
</evidence>
<feature type="compositionally biased region" description="Polar residues" evidence="1">
    <location>
        <begin position="16"/>
        <end position="35"/>
    </location>
</feature>
<gene>
    <name evidence="2" type="ORF">KC19_1G220100</name>
</gene>
<evidence type="ECO:0000313" key="2">
    <source>
        <dbReference type="EMBL" id="KAG0592041.1"/>
    </source>
</evidence>
<comment type="caution">
    <text evidence="2">The sequence shown here is derived from an EMBL/GenBank/DDBJ whole genome shotgun (WGS) entry which is preliminary data.</text>
</comment>
<reference evidence="2" key="1">
    <citation type="submission" date="2020-06" db="EMBL/GenBank/DDBJ databases">
        <title>WGS assembly of Ceratodon purpureus strain R40.</title>
        <authorList>
            <person name="Carey S.B."/>
            <person name="Jenkins J."/>
            <person name="Shu S."/>
            <person name="Lovell J.T."/>
            <person name="Sreedasyam A."/>
            <person name="Maumus F."/>
            <person name="Tiley G.P."/>
            <person name="Fernandez-Pozo N."/>
            <person name="Barry K."/>
            <person name="Chen C."/>
            <person name="Wang M."/>
            <person name="Lipzen A."/>
            <person name="Daum C."/>
            <person name="Saski C.A."/>
            <person name="Payton A.C."/>
            <person name="Mcbreen J.C."/>
            <person name="Conrad R.E."/>
            <person name="Kollar L.M."/>
            <person name="Olsson S."/>
            <person name="Huttunen S."/>
            <person name="Landis J.B."/>
            <person name="Wickett N.J."/>
            <person name="Johnson M.G."/>
            <person name="Rensing S.A."/>
            <person name="Grimwood J."/>
            <person name="Schmutz J."/>
            <person name="Mcdaniel S.F."/>
        </authorList>
    </citation>
    <scope>NUCLEOTIDE SEQUENCE</scope>
    <source>
        <strain evidence="2">R40</strain>
    </source>
</reference>
<keyword evidence="3" id="KW-1185">Reference proteome</keyword>
<sequence>MATNDRSGIAVYPSAPSISPQPEPKTSSQPKRSFTSSMRLRPNLVQGRIGWCQGCVMSTLYVLCCGPCCCWLSEECCMMAQ</sequence>
<proteinExistence type="predicted"/>